<dbReference type="Pfam" id="PF03721">
    <property type="entry name" value="UDPG_MGDP_dh_N"/>
    <property type="match status" value="1"/>
</dbReference>
<evidence type="ECO:0000256" key="4">
    <source>
        <dbReference type="ARBA" id="ARBA00023002"/>
    </source>
</evidence>
<evidence type="ECO:0000256" key="9">
    <source>
        <dbReference type="PIRSR" id="PIRSR500134-2"/>
    </source>
</evidence>
<feature type="binding site" evidence="10">
    <location>
        <position position="153"/>
    </location>
    <ligand>
        <name>NAD(+)</name>
        <dbReference type="ChEBI" id="CHEBI:57540"/>
    </ligand>
</feature>
<feature type="binding site" evidence="9">
    <location>
        <position position="318"/>
    </location>
    <ligand>
        <name>substrate</name>
    </ligand>
</feature>
<evidence type="ECO:0000256" key="2">
    <source>
        <dbReference type="ARBA" id="ARBA00006601"/>
    </source>
</evidence>
<feature type="binding site" evidence="10">
    <location>
        <position position="30"/>
    </location>
    <ligand>
        <name>NAD(+)</name>
        <dbReference type="ChEBI" id="CHEBI:57540"/>
    </ligand>
</feature>
<dbReference type="InterPro" id="IPR001732">
    <property type="entry name" value="UDP-Glc/GDP-Man_DH_N"/>
</dbReference>
<evidence type="ECO:0000256" key="10">
    <source>
        <dbReference type="PIRSR" id="PIRSR500134-3"/>
    </source>
</evidence>
<evidence type="ECO:0000256" key="7">
    <source>
        <dbReference type="PIRNR" id="PIRNR000124"/>
    </source>
</evidence>
<evidence type="ECO:0000256" key="1">
    <source>
        <dbReference type="ARBA" id="ARBA00004701"/>
    </source>
</evidence>
<feature type="binding site" evidence="9">
    <location>
        <begin position="247"/>
        <end position="251"/>
    </location>
    <ligand>
        <name>substrate</name>
    </ligand>
</feature>
<proteinExistence type="inferred from homology"/>
<comment type="similarity">
    <text evidence="2 7">Belongs to the UDP-glucose/GDP-mannose dehydrogenase family.</text>
</comment>
<feature type="binding site" evidence="9">
    <location>
        <position position="202"/>
    </location>
    <ligand>
        <name>substrate</name>
    </ligand>
</feature>
<dbReference type="Proteomes" id="UP000177165">
    <property type="component" value="Unassembled WGS sequence"/>
</dbReference>
<organism evidence="12 13">
    <name type="scientific">Candidatus Kerfeldbacteria bacterium RIFCSPHIGHO2_02_FULL_42_14</name>
    <dbReference type="NCBI Taxonomy" id="1798540"/>
    <lineage>
        <taxon>Bacteria</taxon>
        <taxon>Candidatus Kerfeldiibacteriota</taxon>
    </lineage>
</organism>
<evidence type="ECO:0000259" key="11">
    <source>
        <dbReference type="SMART" id="SM00984"/>
    </source>
</evidence>
<evidence type="ECO:0000256" key="8">
    <source>
        <dbReference type="PIRSR" id="PIRSR500134-1"/>
    </source>
</evidence>
<evidence type="ECO:0000313" key="13">
    <source>
        <dbReference type="Proteomes" id="UP000177165"/>
    </source>
</evidence>
<feature type="binding site" evidence="10">
    <location>
        <position position="261"/>
    </location>
    <ligand>
        <name>NAD(+)</name>
        <dbReference type="ChEBI" id="CHEBI:57540"/>
    </ligand>
</feature>
<feature type="binding site" evidence="10">
    <location>
        <position position="35"/>
    </location>
    <ligand>
        <name>NAD(+)</name>
        <dbReference type="ChEBI" id="CHEBI:57540"/>
    </ligand>
</feature>
<dbReference type="InterPro" id="IPR028357">
    <property type="entry name" value="UDPglc_DH_bac"/>
</dbReference>
<dbReference type="STRING" id="1798540.A3B74_00025"/>
<dbReference type="InterPro" id="IPR036220">
    <property type="entry name" value="UDP-Glc/GDP-Man_DH_C_sf"/>
</dbReference>
<dbReference type="InterPro" id="IPR014027">
    <property type="entry name" value="UDP-Glc/GDP-Man_DH_C"/>
</dbReference>
<dbReference type="GO" id="GO:0051287">
    <property type="term" value="F:NAD binding"/>
    <property type="evidence" value="ECO:0007669"/>
    <property type="project" value="InterPro"/>
</dbReference>
<dbReference type="PANTHER" id="PTHR43750:SF3">
    <property type="entry name" value="UDP-GLUCOSE 6-DEHYDROGENASE TUAD"/>
    <property type="match status" value="1"/>
</dbReference>
<comment type="caution">
    <text evidence="12">The sequence shown here is derived from an EMBL/GenBank/DDBJ whole genome shotgun (WGS) entry which is preliminary data.</text>
</comment>
<dbReference type="AlphaFoldDB" id="A0A1G2ART3"/>
<dbReference type="InterPro" id="IPR017476">
    <property type="entry name" value="UDP-Glc/GDP-Man"/>
</dbReference>
<feature type="binding site" evidence="10">
    <location>
        <position position="86"/>
    </location>
    <ligand>
        <name>NAD(+)</name>
        <dbReference type="ChEBI" id="CHEBI:57540"/>
    </ligand>
</feature>
<evidence type="ECO:0000256" key="3">
    <source>
        <dbReference type="ARBA" id="ARBA00012954"/>
    </source>
</evidence>
<dbReference type="UniPathway" id="UPA00038">
    <property type="reaction ID" value="UER00491"/>
</dbReference>
<dbReference type="NCBIfam" id="TIGR03026">
    <property type="entry name" value="NDP-sugDHase"/>
    <property type="match status" value="1"/>
</dbReference>
<sequence length="451" mass="49439">MNIVVVGTGYVGLVTGTCLADLGHRVTCVDIDARKIDFLKRGTSPIYEEGLEALIQKNIHLGNLLFFTSLTSAVSDAEIIFIAVGTPSDVSGKADLQYVYAVANELGQCLDHNVIVVNKSTVPVGTAAEVGRMIAQNFSGACEVVSCPEFLREGTAVNDFFHPDRIVLGVRSRAAEDVMLKVFEAVQCPKVVTTVESAEMIKYASNAFLATKISFINEIANICERVGANVEEVAYGMGLDSRIGNKFLRAGIGYGGSCFPKDIRALNQIAGINGYDFKLLKGVIEVNNNQRLLAVEKLNRLTGGLRGKTIAMLGVAFKSNTDDVRESAAIDISELLLERGVRYLRTHDPAALMNAKKILDKRVALFEDPYAMVQGCDGMMLATEWEQFRHLDWQKIRSMMRTPVLVDGRNLLDPVRMQRLGFLYDSIGRTLTASPSSQFKTNRVVVREGNK</sequence>
<accession>A0A1G2ART3</accession>
<name>A0A1G2ART3_9BACT</name>
<dbReference type="SUPFAM" id="SSF48179">
    <property type="entry name" value="6-phosphogluconate dehydrogenase C-terminal domain-like"/>
    <property type="match status" value="1"/>
</dbReference>
<dbReference type="EC" id="1.1.1.22" evidence="3 7"/>
<dbReference type="GO" id="GO:0003979">
    <property type="term" value="F:UDP-glucose 6-dehydrogenase activity"/>
    <property type="evidence" value="ECO:0007669"/>
    <property type="project" value="UniProtKB-EC"/>
</dbReference>
<dbReference type="Pfam" id="PF03720">
    <property type="entry name" value="UDPG_MGDP_dh_C"/>
    <property type="match status" value="1"/>
</dbReference>
<keyword evidence="4 7" id="KW-0560">Oxidoreductase</keyword>
<comment type="pathway">
    <text evidence="1">Nucleotide-sugar biosynthesis; UDP-alpha-D-glucuronate biosynthesis; UDP-alpha-D-glucuronate from UDP-alpha-D-glucose: step 1/1.</text>
</comment>
<dbReference type="Gene3D" id="1.20.5.100">
    <property type="entry name" value="Cytochrome c1, transmembrane anchor, C-terminal"/>
    <property type="match status" value="1"/>
</dbReference>
<feature type="binding site" evidence="10">
    <location>
        <position position="325"/>
    </location>
    <ligand>
        <name>NAD(+)</name>
        <dbReference type="ChEBI" id="CHEBI:57540"/>
    </ligand>
</feature>
<feature type="domain" description="UDP-glucose/GDP-mannose dehydrogenase C-terminal" evidence="11">
    <location>
        <begin position="311"/>
        <end position="414"/>
    </location>
</feature>
<dbReference type="GO" id="GO:0006065">
    <property type="term" value="P:UDP-glucuronate biosynthetic process"/>
    <property type="evidence" value="ECO:0007669"/>
    <property type="project" value="UniProtKB-UniPathway"/>
</dbReference>
<protein>
    <recommendedName>
        <fullName evidence="3 7">UDP-glucose 6-dehydrogenase</fullName>
        <ecNumber evidence="3 7">1.1.1.22</ecNumber>
    </recommendedName>
</protein>
<dbReference type="PANTHER" id="PTHR43750">
    <property type="entry name" value="UDP-GLUCOSE 6-DEHYDROGENASE TUAD"/>
    <property type="match status" value="1"/>
</dbReference>
<dbReference type="GO" id="GO:0000271">
    <property type="term" value="P:polysaccharide biosynthetic process"/>
    <property type="evidence" value="ECO:0007669"/>
    <property type="project" value="InterPro"/>
</dbReference>
<gene>
    <name evidence="12" type="ORF">A3B74_00025</name>
</gene>
<dbReference type="PIRSF" id="PIRSF500134">
    <property type="entry name" value="UDPglc_DH_bac"/>
    <property type="match status" value="1"/>
</dbReference>
<dbReference type="SMART" id="SM00984">
    <property type="entry name" value="UDPG_MGDP_dh_C"/>
    <property type="match status" value="1"/>
</dbReference>
<dbReference type="EMBL" id="MHKB01000009">
    <property type="protein sequence ID" value="OGY79229.1"/>
    <property type="molecule type" value="Genomic_DNA"/>
</dbReference>
<dbReference type="InterPro" id="IPR008927">
    <property type="entry name" value="6-PGluconate_DH-like_C_sf"/>
</dbReference>
<reference evidence="12 13" key="1">
    <citation type="journal article" date="2016" name="Nat. Commun.">
        <title>Thousands of microbial genomes shed light on interconnected biogeochemical processes in an aquifer system.</title>
        <authorList>
            <person name="Anantharaman K."/>
            <person name="Brown C.T."/>
            <person name="Hug L.A."/>
            <person name="Sharon I."/>
            <person name="Castelle C.J."/>
            <person name="Probst A.J."/>
            <person name="Thomas B.C."/>
            <person name="Singh A."/>
            <person name="Wilkins M.J."/>
            <person name="Karaoz U."/>
            <person name="Brodie E.L."/>
            <person name="Williams K.H."/>
            <person name="Hubbard S.S."/>
            <person name="Banfield J.F."/>
        </authorList>
    </citation>
    <scope>NUCLEOTIDE SEQUENCE [LARGE SCALE GENOMIC DNA]</scope>
</reference>
<evidence type="ECO:0000313" key="12">
    <source>
        <dbReference type="EMBL" id="OGY79229.1"/>
    </source>
</evidence>
<dbReference type="InterPro" id="IPR036291">
    <property type="entry name" value="NAD(P)-bd_dom_sf"/>
</dbReference>
<dbReference type="PIRSF" id="PIRSF000124">
    <property type="entry name" value="UDPglc_GDPman_dh"/>
    <property type="match status" value="1"/>
</dbReference>
<dbReference type="SUPFAM" id="SSF51735">
    <property type="entry name" value="NAD(P)-binding Rossmann-fold domains"/>
    <property type="match status" value="1"/>
</dbReference>
<dbReference type="Gene3D" id="3.40.50.720">
    <property type="entry name" value="NAD(P)-binding Rossmann-like Domain"/>
    <property type="match status" value="2"/>
</dbReference>
<evidence type="ECO:0000256" key="6">
    <source>
        <dbReference type="ARBA" id="ARBA00047473"/>
    </source>
</evidence>
<comment type="catalytic activity">
    <reaction evidence="6 7">
        <text>UDP-alpha-D-glucose + 2 NAD(+) + H2O = UDP-alpha-D-glucuronate + 2 NADH + 3 H(+)</text>
        <dbReference type="Rhea" id="RHEA:23596"/>
        <dbReference type="ChEBI" id="CHEBI:15377"/>
        <dbReference type="ChEBI" id="CHEBI:15378"/>
        <dbReference type="ChEBI" id="CHEBI:57540"/>
        <dbReference type="ChEBI" id="CHEBI:57945"/>
        <dbReference type="ChEBI" id="CHEBI:58052"/>
        <dbReference type="ChEBI" id="CHEBI:58885"/>
        <dbReference type="EC" id="1.1.1.22"/>
    </reaction>
</comment>
<feature type="binding site" evidence="9">
    <location>
        <position position="255"/>
    </location>
    <ligand>
        <name>substrate</name>
    </ligand>
</feature>
<keyword evidence="5 7" id="KW-0520">NAD</keyword>
<evidence type="ECO:0000256" key="5">
    <source>
        <dbReference type="ARBA" id="ARBA00023027"/>
    </source>
</evidence>
<feature type="active site" description="Nucleophile" evidence="8">
    <location>
        <position position="258"/>
    </location>
</feature>
<dbReference type="InterPro" id="IPR014026">
    <property type="entry name" value="UDP-Glc/GDP-Man_DH_dimer"/>
</dbReference>
<feature type="binding site" evidence="10">
    <location>
        <position position="121"/>
    </location>
    <ligand>
        <name>NAD(+)</name>
        <dbReference type="ChEBI" id="CHEBI:57540"/>
    </ligand>
</feature>
<feature type="binding site" evidence="9">
    <location>
        <begin position="150"/>
        <end position="153"/>
    </location>
    <ligand>
        <name>substrate</name>
    </ligand>
</feature>
<dbReference type="SUPFAM" id="SSF52413">
    <property type="entry name" value="UDP-glucose/GDP-mannose dehydrogenase C-terminal domain"/>
    <property type="match status" value="1"/>
</dbReference>
<dbReference type="Pfam" id="PF00984">
    <property type="entry name" value="UDPG_MGDP_dh"/>
    <property type="match status" value="1"/>
</dbReference>